<dbReference type="Proteomes" id="UP001424441">
    <property type="component" value="Unassembled WGS sequence"/>
</dbReference>
<keyword evidence="2" id="KW-1185">Reference proteome</keyword>
<dbReference type="EMBL" id="BAAADE010000013">
    <property type="protein sequence ID" value="GAA0614410.1"/>
    <property type="molecule type" value="Genomic_DNA"/>
</dbReference>
<evidence type="ECO:0000313" key="1">
    <source>
        <dbReference type="EMBL" id="GAA0614410.1"/>
    </source>
</evidence>
<name>A0ABN1GM63_9HYPH</name>
<organism evidence="1 2">
    <name type="scientific">Paenochrobactrum glaciei</name>
    <dbReference type="NCBI Taxonomy" id="486407"/>
    <lineage>
        <taxon>Bacteria</taxon>
        <taxon>Pseudomonadati</taxon>
        <taxon>Pseudomonadota</taxon>
        <taxon>Alphaproteobacteria</taxon>
        <taxon>Hyphomicrobiales</taxon>
        <taxon>Brucellaceae</taxon>
        <taxon>Paenochrobactrum</taxon>
    </lineage>
</organism>
<sequence>MTAVNIELSLKLIDVFSGEADVRAAWGGRGSGKTRSFATMAVVRGYMFGMADIDSDLA</sequence>
<comment type="caution">
    <text evidence="1">The sequence shown here is derived from an EMBL/GenBank/DDBJ whole genome shotgun (WGS) entry which is preliminary data.</text>
</comment>
<proteinExistence type="predicted"/>
<gene>
    <name evidence="1" type="ORF">GCM10008943_32010</name>
</gene>
<evidence type="ECO:0000313" key="2">
    <source>
        <dbReference type="Proteomes" id="UP001424441"/>
    </source>
</evidence>
<reference evidence="1 2" key="1">
    <citation type="journal article" date="2019" name="Int. J. Syst. Evol. Microbiol.">
        <title>The Global Catalogue of Microorganisms (GCM) 10K type strain sequencing project: providing services to taxonomists for standard genome sequencing and annotation.</title>
        <authorList>
            <consortium name="The Broad Institute Genomics Platform"/>
            <consortium name="The Broad Institute Genome Sequencing Center for Infectious Disease"/>
            <person name="Wu L."/>
            <person name="Ma J."/>
        </authorList>
    </citation>
    <scope>NUCLEOTIDE SEQUENCE [LARGE SCALE GENOMIC DNA]</scope>
    <source>
        <strain evidence="1 2">JCM 15115</strain>
    </source>
</reference>
<accession>A0ABN1GM63</accession>
<protein>
    <submittedName>
        <fullName evidence="1">Uncharacterized protein</fullName>
    </submittedName>
</protein>